<dbReference type="EMBL" id="KV426212">
    <property type="protein sequence ID" value="KZV84746.1"/>
    <property type="molecule type" value="Genomic_DNA"/>
</dbReference>
<reference evidence="1 2" key="1">
    <citation type="journal article" date="2016" name="Mol. Biol. Evol.">
        <title>Comparative Genomics of Early-Diverging Mushroom-Forming Fungi Provides Insights into the Origins of Lignocellulose Decay Capabilities.</title>
        <authorList>
            <person name="Nagy L.G."/>
            <person name="Riley R."/>
            <person name="Tritt A."/>
            <person name="Adam C."/>
            <person name="Daum C."/>
            <person name="Floudas D."/>
            <person name="Sun H."/>
            <person name="Yadav J.S."/>
            <person name="Pangilinan J."/>
            <person name="Larsson K.H."/>
            <person name="Matsuura K."/>
            <person name="Barry K."/>
            <person name="Labutti K."/>
            <person name="Kuo R."/>
            <person name="Ohm R.A."/>
            <person name="Bhattacharya S.S."/>
            <person name="Shirouzu T."/>
            <person name="Yoshinaga Y."/>
            <person name="Martin F.M."/>
            <person name="Grigoriev I.V."/>
            <person name="Hibbett D.S."/>
        </authorList>
    </citation>
    <scope>NUCLEOTIDE SEQUENCE [LARGE SCALE GENOMIC DNA]</scope>
    <source>
        <strain evidence="1 2">HHB12029</strain>
    </source>
</reference>
<organism evidence="1 2">
    <name type="scientific">Exidia glandulosa HHB12029</name>
    <dbReference type="NCBI Taxonomy" id="1314781"/>
    <lineage>
        <taxon>Eukaryota</taxon>
        <taxon>Fungi</taxon>
        <taxon>Dikarya</taxon>
        <taxon>Basidiomycota</taxon>
        <taxon>Agaricomycotina</taxon>
        <taxon>Agaricomycetes</taxon>
        <taxon>Auriculariales</taxon>
        <taxon>Exidiaceae</taxon>
        <taxon>Exidia</taxon>
    </lineage>
</organism>
<dbReference type="Proteomes" id="UP000077266">
    <property type="component" value="Unassembled WGS sequence"/>
</dbReference>
<name>A0A165DK81_EXIGL</name>
<gene>
    <name evidence="1" type="ORF">EXIGLDRAFT_726859</name>
</gene>
<proteinExistence type="predicted"/>
<protein>
    <submittedName>
        <fullName evidence="1">Uncharacterized protein</fullName>
    </submittedName>
</protein>
<dbReference type="AlphaFoldDB" id="A0A165DK81"/>
<accession>A0A165DK81</accession>
<evidence type="ECO:0000313" key="1">
    <source>
        <dbReference type="EMBL" id="KZV84746.1"/>
    </source>
</evidence>
<dbReference type="InParanoid" id="A0A165DK81"/>
<sequence length="52" mass="6150">MHSKWRCKRGRTDEEGSRQVLVLQPYALEAHPPTRDSERVGALQAWEEMRKE</sequence>
<keyword evidence="2" id="KW-1185">Reference proteome</keyword>
<evidence type="ECO:0000313" key="2">
    <source>
        <dbReference type="Proteomes" id="UP000077266"/>
    </source>
</evidence>